<accession>A0ABT8KJ96</accession>
<protein>
    <recommendedName>
        <fullName evidence="4">DoxX family protein</fullName>
    </recommendedName>
</protein>
<comment type="caution">
    <text evidence="2">The sequence shown here is derived from an EMBL/GenBank/DDBJ whole genome shotgun (WGS) entry which is preliminary data.</text>
</comment>
<feature type="transmembrane region" description="Helical" evidence="1">
    <location>
        <begin position="16"/>
        <end position="37"/>
    </location>
</feature>
<gene>
    <name evidence="2" type="ORF">QQ008_00550</name>
</gene>
<proteinExistence type="predicted"/>
<feature type="transmembrane region" description="Helical" evidence="1">
    <location>
        <begin position="162"/>
        <end position="189"/>
    </location>
</feature>
<keyword evidence="1" id="KW-0812">Transmembrane</keyword>
<evidence type="ECO:0008006" key="4">
    <source>
        <dbReference type="Google" id="ProtNLM"/>
    </source>
</evidence>
<sequence>MQQFAQTTHWNFGQKLAFRFISVFFALFIFPFPLNIIPGINEIVEPYNDLWSWMVSWVGSNILGIEQTITLVFTGSGDKLYDWVQNFIILCLTLIIGIVWTILDRKRPNYEKLKQWFVLFLTYYLVYFMFVYGIIKLFYLQFVPPNLERLMQTFGQASPMRLIWTFMGFSESYTMFSGFSETMAGVLLMFRRTRTLGGLVAFGVMLNVFMMNMSYDVPVKLFSAQLMLMGLYIACLDFKRLMNFFIFNKTVGPSIHKPLFKSKTGQIILLAIQVVLIGYIIINQVMVSMEGRERYGSEREKPAFYGVYNVETYISNSDTIPPLTTDSVRWEHMLVDYPAFTSIIKMDGRLQRYNSKIDTVNQKFVFTLPSDTVNQYELYYKLKDKDIRLSGILQGDTINVDLKYYPLENFALLNRGFNWVNEVPYNRYNYDH</sequence>
<evidence type="ECO:0000313" key="2">
    <source>
        <dbReference type="EMBL" id="MDN5199818.1"/>
    </source>
</evidence>
<keyword evidence="1" id="KW-1133">Transmembrane helix</keyword>
<reference evidence="2" key="1">
    <citation type="submission" date="2023-06" db="EMBL/GenBank/DDBJ databases">
        <title>Genomic of Parafulvivirga corallium.</title>
        <authorList>
            <person name="Wang G."/>
        </authorList>
    </citation>
    <scope>NUCLEOTIDE SEQUENCE</scope>
    <source>
        <strain evidence="2">BMA10</strain>
    </source>
</reference>
<feature type="transmembrane region" description="Helical" evidence="1">
    <location>
        <begin position="221"/>
        <end position="238"/>
    </location>
</feature>
<keyword evidence="1" id="KW-0472">Membrane</keyword>
<dbReference type="Proteomes" id="UP001172082">
    <property type="component" value="Unassembled WGS sequence"/>
</dbReference>
<organism evidence="2 3">
    <name type="scientific">Splendidivirga corallicola</name>
    <dbReference type="NCBI Taxonomy" id="3051826"/>
    <lineage>
        <taxon>Bacteria</taxon>
        <taxon>Pseudomonadati</taxon>
        <taxon>Bacteroidota</taxon>
        <taxon>Cytophagia</taxon>
        <taxon>Cytophagales</taxon>
        <taxon>Splendidivirgaceae</taxon>
        <taxon>Splendidivirga</taxon>
    </lineage>
</organism>
<evidence type="ECO:0000256" key="1">
    <source>
        <dbReference type="SAM" id="Phobius"/>
    </source>
</evidence>
<dbReference type="RefSeq" id="WP_346749850.1">
    <property type="nucleotide sequence ID" value="NZ_JAUJEA010000001.1"/>
</dbReference>
<dbReference type="EMBL" id="JAUJEA010000001">
    <property type="protein sequence ID" value="MDN5199818.1"/>
    <property type="molecule type" value="Genomic_DNA"/>
</dbReference>
<feature type="transmembrane region" description="Helical" evidence="1">
    <location>
        <begin position="267"/>
        <end position="287"/>
    </location>
</feature>
<feature type="transmembrane region" description="Helical" evidence="1">
    <location>
        <begin position="83"/>
        <end position="103"/>
    </location>
</feature>
<feature type="transmembrane region" description="Helical" evidence="1">
    <location>
        <begin position="196"/>
        <end position="215"/>
    </location>
</feature>
<keyword evidence="3" id="KW-1185">Reference proteome</keyword>
<feature type="transmembrane region" description="Helical" evidence="1">
    <location>
        <begin position="115"/>
        <end position="142"/>
    </location>
</feature>
<evidence type="ECO:0000313" key="3">
    <source>
        <dbReference type="Proteomes" id="UP001172082"/>
    </source>
</evidence>
<name>A0ABT8KJ96_9BACT</name>